<dbReference type="HAMAP" id="MF_01310">
    <property type="entry name" value="Ribosomal_uS11"/>
    <property type="match status" value="1"/>
</dbReference>
<dbReference type="GO" id="GO:1990904">
    <property type="term" value="C:ribonucleoprotein complex"/>
    <property type="evidence" value="ECO:0007669"/>
    <property type="project" value="UniProtKB-KW"/>
</dbReference>
<comment type="caution">
    <text evidence="5">The sequence shown here is derived from an EMBL/GenBank/DDBJ whole genome shotgun (WGS) entry which is preliminary data.</text>
</comment>
<gene>
    <name evidence="5" type="ORF">HETSPECPRED_009213</name>
</gene>
<keyword evidence="3" id="KW-0687">Ribonucleoprotein</keyword>
<organism evidence="5 6">
    <name type="scientific">Heterodermia speciosa</name>
    <dbReference type="NCBI Taxonomy" id="116794"/>
    <lineage>
        <taxon>Eukaryota</taxon>
        <taxon>Fungi</taxon>
        <taxon>Dikarya</taxon>
        <taxon>Ascomycota</taxon>
        <taxon>Pezizomycotina</taxon>
        <taxon>Lecanoromycetes</taxon>
        <taxon>OSLEUM clade</taxon>
        <taxon>Lecanoromycetidae</taxon>
        <taxon>Caliciales</taxon>
        <taxon>Physciaceae</taxon>
        <taxon>Heterodermia</taxon>
    </lineage>
</organism>
<dbReference type="PANTHER" id="PTHR11759">
    <property type="entry name" value="40S RIBOSOMAL PROTEIN S14/30S RIBOSOMAL PROTEIN S11"/>
    <property type="match status" value="1"/>
</dbReference>
<dbReference type="GO" id="GO:0006412">
    <property type="term" value="P:translation"/>
    <property type="evidence" value="ECO:0007669"/>
    <property type="project" value="InterPro"/>
</dbReference>
<dbReference type="InterPro" id="IPR036967">
    <property type="entry name" value="Ribosomal_uS11_sf"/>
</dbReference>
<evidence type="ECO:0000256" key="4">
    <source>
        <dbReference type="SAM" id="MobiDB-lite"/>
    </source>
</evidence>
<dbReference type="Proteomes" id="UP000664521">
    <property type="component" value="Unassembled WGS sequence"/>
</dbReference>
<accession>A0A8H3INF3</accession>
<reference evidence="5" key="1">
    <citation type="submission" date="2021-03" db="EMBL/GenBank/DDBJ databases">
        <authorList>
            <person name="Tagirdzhanova G."/>
        </authorList>
    </citation>
    <scope>NUCLEOTIDE SEQUENCE</scope>
</reference>
<name>A0A8H3INF3_9LECA</name>
<keyword evidence="6" id="KW-1185">Reference proteome</keyword>
<dbReference type="AlphaFoldDB" id="A0A8H3INF3"/>
<protein>
    <submittedName>
        <fullName evidence="5">Uncharacterized protein</fullName>
    </submittedName>
</protein>
<dbReference type="Pfam" id="PF00411">
    <property type="entry name" value="Ribosomal_S11"/>
    <property type="match status" value="1"/>
</dbReference>
<dbReference type="OrthoDB" id="1654884at2759"/>
<keyword evidence="2" id="KW-0689">Ribosomal protein</keyword>
<evidence type="ECO:0000256" key="3">
    <source>
        <dbReference type="ARBA" id="ARBA00023274"/>
    </source>
</evidence>
<dbReference type="GO" id="GO:0003735">
    <property type="term" value="F:structural constituent of ribosome"/>
    <property type="evidence" value="ECO:0007669"/>
    <property type="project" value="InterPro"/>
</dbReference>
<comment type="similarity">
    <text evidence="1">Belongs to the universal ribosomal protein uS11 family.</text>
</comment>
<evidence type="ECO:0000313" key="5">
    <source>
        <dbReference type="EMBL" id="CAF9934387.1"/>
    </source>
</evidence>
<dbReference type="InterPro" id="IPR001971">
    <property type="entry name" value="Ribosomal_uS11"/>
</dbReference>
<feature type="region of interest" description="Disordered" evidence="4">
    <location>
        <begin position="34"/>
        <end position="61"/>
    </location>
</feature>
<evidence type="ECO:0000256" key="2">
    <source>
        <dbReference type="ARBA" id="ARBA00022980"/>
    </source>
</evidence>
<sequence length="235" mass="26036">MKTQLTRLITPTSLCSRCRSSLFSRPSSTRLFSSTSHLLADESSEPPPPVVSPPTTFSELSKNYMNTPYKPPTPYGTSSAHDNSDLDDLTKMVPGPSYSSSPQFAEAPVRPPVPHHLHIYAHRHNTHITLTTPQRQPIISVSAGNLNFRKAQRGSYDAAYQLGKYVMERIQQEGLLKQINSLEVVLRDFGQGREALTKVLLGSEGRALRGKVVRVADATRVKFGGTRSRKPRRLG</sequence>
<dbReference type="EMBL" id="CAJPDS010000074">
    <property type="protein sequence ID" value="CAF9934387.1"/>
    <property type="molecule type" value="Genomic_DNA"/>
</dbReference>
<dbReference type="SUPFAM" id="SSF53137">
    <property type="entry name" value="Translational machinery components"/>
    <property type="match status" value="1"/>
</dbReference>
<dbReference type="GO" id="GO:0005840">
    <property type="term" value="C:ribosome"/>
    <property type="evidence" value="ECO:0007669"/>
    <property type="project" value="UniProtKB-KW"/>
</dbReference>
<proteinExistence type="inferred from homology"/>
<evidence type="ECO:0000256" key="1">
    <source>
        <dbReference type="ARBA" id="ARBA00006194"/>
    </source>
</evidence>
<dbReference type="Gene3D" id="3.30.420.80">
    <property type="entry name" value="Ribosomal protein S11"/>
    <property type="match status" value="1"/>
</dbReference>
<evidence type="ECO:0000313" key="6">
    <source>
        <dbReference type="Proteomes" id="UP000664521"/>
    </source>
</evidence>